<dbReference type="PROSITE" id="PS50005">
    <property type="entry name" value="TPR"/>
    <property type="match status" value="1"/>
</dbReference>
<feature type="transmembrane region" description="Helical" evidence="5">
    <location>
        <begin position="12"/>
        <end position="33"/>
    </location>
</feature>
<dbReference type="GO" id="GO:0001965">
    <property type="term" value="F:G-protein alpha-subunit binding"/>
    <property type="evidence" value="ECO:0007669"/>
    <property type="project" value="TreeGrafter"/>
</dbReference>
<dbReference type="Pfam" id="PF13424">
    <property type="entry name" value="TPR_12"/>
    <property type="match status" value="1"/>
</dbReference>
<evidence type="ECO:0000256" key="3">
    <source>
        <dbReference type="ARBA" id="ARBA00022737"/>
    </source>
</evidence>
<keyword evidence="5" id="KW-0812">Transmembrane</keyword>
<dbReference type="Gene3D" id="1.25.40.10">
    <property type="entry name" value="Tetratricopeptide repeat domain"/>
    <property type="match status" value="1"/>
</dbReference>
<keyword evidence="3" id="KW-0677">Repeat</keyword>
<reference evidence="6 7" key="1">
    <citation type="submission" date="2017-06" db="EMBL/GenBank/DDBJ databases">
        <title>Genome sequencing of cyanobaciteial culture collection at National Institute for Environmental Studies (NIES).</title>
        <authorList>
            <person name="Hirose Y."/>
            <person name="Shimura Y."/>
            <person name="Fujisawa T."/>
            <person name="Nakamura Y."/>
            <person name="Kawachi M."/>
        </authorList>
    </citation>
    <scope>NUCLEOTIDE SEQUENCE [LARGE SCALE GENOMIC DNA]</scope>
    <source>
        <strain evidence="6 7">NIES-37</strain>
    </source>
</reference>
<dbReference type="SMART" id="SM00028">
    <property type="entry name" value="TPR"/>
    <property type="match status" value="1"/>
</dbReference>
<gene>
    <name evidence="6" type="ORF">NIES37_23410</name>
</gene>
<dbReference type="PANTHER" id="PTHR45954">
    <property type="entry name" value="LD33695P"/>
    <property type="match status" value="1"/>
</dbReference>
<dbReference type="GO" id="GO:0005938">
    <property type="term" value="C:cell cortex"/>
    <property type="evidence" value="ECO:0007669"/>
    <property type="project" value="TreeGrafter"/>
</dbReference>
<sequence>MYGVTLPMYRDALLMYGVTLAMHRVALLMYGVTLAMHRVALLMYGVTLAMHRVALLMRGVTLLMRWLAKIIHDCDRLKFCYGVKIAESLKDSSLQIKALNSLGRTYSQQRQFEAAITYYQQSLNIAQKLENRREEARAFFSASFKCGSIGI</sequence>
<dbReference type="PANTHER" id="PTHR45954:SF1">
    <property type="entry name" value="LD33695P"/>
    <property type="match status" value="1"/>
</dbReference>
<evidence type="ECO:0000313" key="6">
    <source>
        <dbReference type="EMBL" id="BAY98391.1"/>
    </source>
</evidence>
<name>A0A1Z4MYE0_9CYAN</name>
<dbReference type="GO" id="GO:0005092">
    <property type="term" value="F:GDP-dissociation inhibitor activity"/>
    <property type="evidence" value="ECO:0007669"/>
    <property type="project" value="TreeGrafter"/>
</dbReference>
<dbReference type="KEGG" id="ttq:NIES37_23410"/>
<keyword evidence="7" id="KW-1185">Reference proteome</keyword>
<keyword evidence="2" id="KW-0963">Cytoplasm</keyword>
<accession>A0A1Z4MYE0</accession>
<dbReference type="Proteomes" id="UP000218785">
    <property type="component" value="Chromosome"/>
</dbReference>
<dbReference type="AlphaFoldDB" id="A0A1Z4MYE0"/>
<dbReference type="InterPro" id="IPR019734">
    <property type="entry name" value="TPR_rpt"/>
</dbReference>
<dbReference type="InterPro" id="IPR052386">
    <property type="entry name" value="GPSM"/>
</dbReference>
<dbReference type="SUPFAM" id="SSF48452">
    <property type="entry name" value="TPR-like"/>
    <property type="match status" value="1"/>
</dbReference>
<dbReference type="InterPro" id="IPR011990">
    <property type="entry name" value="TPR-like_helical_dom_sf"/>
</dbReference>
<keyword evidence="5" id="KW-0472">Membrane</keyword>
<organism evidence="6 7">
    <name type="scientific">Tolypothrix tenuis PCC 7101</name>
    <dbReference type="NCBI Taxonomy" id="231146"/>
    <lineage>
        <taxon>Bacteria</taxon>
        <taxon>Bacillati</taxon>
        <taxon>Cyanobacteriota</taxon>
        <taxon>Cyanophyceae</taxon>
        <taxon>Nostocales</taxon>
        <taxon>Tolypothrichaceae</taxon>
        <taxon>Tolypothrix</taxon>
    </lineage>
</organism>
<protein>
    <submittedName>
        <fullName evidence="6">Uncharacterized protein</fullName>
    </submittedName>
</protein>
<evidence type="ECO:0000256" key="2">
    <source>
        <dbReference type="ARBA" id="ARBA00022490"/>
    </source>
</evidence>
<proteinExistence type="predicted"/>
<keyword evidence="5" id="KW-1133">Transmembrane helix</keyword>
<evidence type="ECO:0000256" key="1">
    <source>
        <dbReference type="ARBA" id="ARBA00004496"/>
    </source>
</evidence>
<evidence type="ECO:0000256" key="5">
    <source>
        <dbReference type="SAM" id="Phobius"/>
    </source>
</evidence>
<feature type="transmembrane region" description="Helical" evidence="5">
    <location>
        <begin position="39"/>
        <end position="57"/>
    </location>
</feature>
<evidence type="ECO:0000256" key="4">
    <source>
        <dbReference type="PROSITE-ProRule" id="PRU00339"/>
    </source>
</evidence>
<dbReference type="EMBL" id="AP018248">
    <property type="protein sequence ID" value="BAY98391.1"/>
    <property type="molecule type" value="Genomic_DNA"/>
</dbReference>
<comment type="subcellular location">
    <subcellularLocation>
        <location evidence="1">Cytoplasm</location>
    </subcellularLocation>
</comment>
<keyword evidence="4" id="KW-0802">TPR repeat</keyword>
<feature type="repeat" description="TPR" evidence="4">
    <location>
        <begin position="96"/>
        <end position="129"/>
    </location>
</feature>
<evidence type="ECO:0000313" key="7">
    <source>
        <dbReference type="Proteomes" id="UP000218785"/>
    </source>
</evidence>